<dbReference type="InterPro" id="IPR007409">
    <property type="entry name" value="Restrct_endonuc_type1_HsdR_N"/>
</dbReference>
<keyword evidence="8 10" id="KW-0067">ATP-binding</keyword>
<evidence type="ECO:0000256" key="9">
    <source>
        <dbReference type="ARBA" id="ARBA00023125"/>
    </source>
</evidence>
<dbReference type="RefSeq" id="WP_163961697.1">
    <property type="nucleotide sequence ID" value="NZ_JAAGNX010000001.1"/>
</dbReference>
<name>A0A6B2M009_9BACT</name>
<dbReference type="CDD" id="cd22332">
    <property type="entry name" value="HsdR_N"/>
    <property type="match status" value="1"/>
</dbReference>
<evidence type="ECO:0000256" key="10">
    <source>
        <dbReference type="RuleBase" id="RU364115"/>
    </source>
</evidence>
<sequence>MEEQTPYQTPSYLEKVQSQLPALQLLIEMGWEYLPPERCNDLRGGRMGAAILEPILTEFIRKNGRYTFKGREHVFTENAIANAVQALKAFRATGAIHQNEEVYDLLCLGTAVPQTVDGDTKSFSIAYIDWKNPENNRYHCTAEFKVERVGLQKHYIPDIVLFINGIPVGVIECKRSAYSDLKKQPIEMAIAQLQAYQQKDGIPQLFLYSELLFALARDKAEYGTTGTPRKFWTVWREHGLDESIGELISRPLPEDSPLLETPFEKEAGAFLKLQNEGRQVYEQDRAIYALCRPERLLQLTYQYIVFDNGVKKIARYQQFFAVQDILKRIRGGDVSEPRAGGVVWHTQGSGKSLTMVMLAKALALAPDILTPKVILVTDRIDLDNQILGTFRACGLEPEQASTGEHLVQLLSDDKAHVVTTLIHKFEAAAKNRNLKEATRDTFVLVDEGHRSNYSEHHARMKLALKGACFIAFTGTPLAKNAKKNTFAKFGALYTPPYTISRAVADGAVTPLLYEARHVPQDVDQGPIDSWFEKLTLGLSENQQADLKRKFSSERQLNKAEQKVRMIAWDVSLHYAMNYQGTGMKGQLVAPDKATALLYKECFDEFGQIRTEVLISGPNAREGDESDKKGPSAQEKAFWERMMDRYGTEEKYNKQLINAFKKGEDPEVIIVVDKLLTGFDAPCNTVLYLARSLKGHTLLQAIARVNRLFDGKEYGLILDYSGVIKELDDAIDFYAQLADFDESDLAETVHYLEEVTAKLPQYHSDLWELFPGMKGTTDAEAFAESLRDEEKRNRFYDRFNLFSRTLAMALASTNFLEKTPDNTIQRYKQDLKFFANLRAEASIRFQERIDFSEYEPKIRKLIDTHVSAGEIMQLCDPINLFDANERQEVLEDQGKSTEAKADMIASATQRTIEQEMEKDPAFYAKFSKMLSDVLEALHKKRMEAIEALEKIKDIATKVTTHTDDNVPEELAARDMARRYYGVVREEMKEYKAEPKAAIRIALEIQERLGEHKIRDFRDNPDALNRMRNEIDDIFFEVIDDMGLEIPLEVQDMLIDKCIEITIANED</sequence>
<feature type="domain" description="Helicase ATP-binding" evidence="11">
    <location>
        <begin position="332"/>
        <end position="482"/>
    </location>
</feature>
<dbReference type="PANTHER" id="PTHR30195:SF15">
    <property type="entry name" value="TYPE I RESTRICTION ENZYME HINDI ENDONUCLEASE SUBUNIT"/>
    <property type="match status" value="1"/>
</dbReference>
<dbReference type="EMBL" id="JAAGNX010000001">
    <property type="protein sequence ID" value="NDV61085.1"/>
    <property type="molecule type" value="Genomic_DNA"/>
</dbReference>
<comment type="function">
    <text evidence="10">Subunit R is required for both nuclease and ATPase activities, but not for modification.</text>
</comment>
<keyword evidence="9 10" id="KW-0238">DNA-binding</keyword>
<keyword evidence="3" id="KW-0540">Nuclease</keyword>
<dbReference type="SUPFAM" id="SSF52540">
    <property type="entry name" value="P-loop containing nucleoside triphosphate hydrolases"/>
    <property type="match status" value="1"/>
</dbReference>
<dbReference type="GO" id="GO:0003677">
    <property type="term" value="F:DNA binding"/>
    <property type="evidence" value="ECO:0007669"/>
    <property type="project" value="UniProtKB-KW"/>
</dbReference>
<dbReference type="InterPro" id="IPR027417">
    <property type="entry name" value="P-loop_NTPase"/>
</dbReference>
<evidence type="ECO:0000256" key="3">
    <source>
        <dbReference type="ARBA" id="ARBA00022722"/>
    </source>
</evidence>
<dbReference type="GO" id="GO:0009307">
    <property type="term" value="P:DNA restriction-modification system"/>
    <property type="evidence" value="ECO:0007669"/>
    <property type="project" value="UniProtKB-KW"/>
</dbReference>
<comment type="similarity">
    <text evidence="2 10">Belongs to the HsdR family.</text>
</comment>
<dbReference type="GO" id="GO:0005524">
    <property type="term" value="F:ATP binding"/>
    <property type="evidence" value="ECO:0007669"/>
    <property type="project" value="UniProtKB-KW"/>
</dbReference>
<dbReference type="CDD" id="cd18800">
    <property type="entry name" value="SF2_C_EcoR124I-like"/>
    <property type="match status" value="1"/>
</dbReference>
<organism evidence="12 13">
    <name type="scientific">Oceanipulchritudo coccoides</name>
    <dbReference type="NCBI Taxonomy" id="2706888"/>
    <lineage>
        <taxon>Bacteria</taxon>
        <taxon>Pseudomonadati</taxon>
        <taxon>Verrucomicrobiota</taxon>
        <taxon>Opitutia</taxon>
        <taxon>Puniceicoccales</taxon>
        <taxon>Oceanipulchritudinaceae</taxon>
        <taxon>Oceanipulchritudo</taxon>
    </lineage>
</organism>
<evidence type="ECO:0000313" key="12">
    <source>
        <dbReference type="EMBL" id="NDV61085.1"/>
    </source>
</evidence>
<evidence type="ECO:0000256" key="4">
    <source>
        <dbReference type="ARBA" id="ARBA00022741"/>
    </source>
</evidence>
<evidence type="ECO:0000256" key="7">
    <source>
        <dbReference type="ARBA" id="ARBA00022801"/>
    </source>
</evidence>
<evidence type="ECO:0000256" key="2">
    <source>
        <dbReference type="ARBA" id="ARBA00008598"/>
    </source>
</evidence>
<dbReference type="PROSITE" id="PS51192">
    <property type="entry name" value="HELICASE_ATP_BIND_1"/>
    <property type="match status" value="1"/>
</dbReference>
<protein>
    <recommendedName>
        <fullName evidence="10">Type I restriction enzyme endonuclease subunit</fullName>
        <shortName evidence="10">R protein</shortName>
        <ecNumber evidence="10">3.1.21.3</ecNumber>
    </recommendedName>
</protein>
<evidence type="ECO:0000256" key="8">
    <source>
        <dbReference type="ARBA" id="ARBA00022840"/>
    </source>
</evidence>
<comment type="catalytic activity">
    <reaction evidence="1 10">
        <text>Endonucleolytic cleavage of DNA to give random double-stranded fragments with terminal 5'-phosphates, ATP is simultaneously hydrolyzed.</text>
        <dbReference type="EC" id="3.1.21.3"/>
    </reaction>
</comment>
<dbReference type="InterPro" id="IPR051268">
    <property type="entry name" value="Type-I_R_enzyme_R_subunit"/>
</dbReference>
<dbReference type="InterPro" id="IPR014001">
    <property type="entry name" value="Helicase_ATP-bd"/>
</dbReference>
<evidence type="ECO:0000259" key="11">
    <source>
        <dbReference type="PROSITE" id="PS51192"/>
    </source>
</evidence>
<gene>
    <name evidence="12" type="ORF">G0Q06_01335</name>
</gene>
<keyword evidence="6 12" id="KW-0255">Endonuclease</keyword>
<dbReference type="PANTHER" id="PTHR30195">
    <property type="entry name" value="TYPE I SITE-SPECIFIC DEOXYRIBONUCLEASE PROTEIN SUBUNIT M AND R"/>
    <property type="match status" value="1"/>
</dbReference>
<evidence type="ECO:0000256" key="5">
    <source>
        <dbReference type="ARBA" id="ARBA00022747"/>
    </source>
</evidence>
<dbReference type="Pfam" id="PF22679">
    <property type="entry name" value="T1R_D3-like"/>
    <property type="match status" value="1"/>
</dbReference>
<dbReference type="SMART" id="SM00487">
    <property type="entry name" value="DEXDc"/>
    <property type="match status" value="1"/>
</dbReference>
<dbReference type="Gene3D" id="3.40.50.300">
    <property type="entry name" value="P-loop containing nucleotide triphosphate hydrolases"/>
    <property type="match status" value="2"/>
</dbReference>
<evidence type="ECO:0000256" key="1">
    <source>
        <dbReference type="ARBA" id="ARBA00000851"/>
    </source>
</evidence>
<keyword evidence="7 10" id="KW-0378">Hydrolase</keyword>
<keyword evidence="4 10" id="KW-0547">Nucleotide-binding</keyword>
<dbReference type="EC" id="3.1.21.3" evidence="10"/>
<proteinExistence type="inferred from homology"/>
<dbReference type="Proteomes" id="UP000478417">
    <property type="component" value="Unassembled WGS sequence"/>
</dbReference>
<dbReference type="InterPro" id="IPR040980">
    <property type="entry name" value="SWI2_SNF2"/>
</dbReference>
<accession>A0A6B2M009</accession>
<keyword evidence="5 10" id="KW-0680">Restriction system</keyword>
<dbReference type="InterPro" id="IPR021810">
    <property type="entry name" value="T1RH-like_C"/>
</dbReference>
<dbReference type="Pfam" id="PF18766">
    <property type="entry name" value="SWI2_SNF2"/>
    <property type="match status" value="1"/>
</dbReference>
<dbReference type="CDD" id="cd18030">
    <property type="entry name" value="DEXHc_RE_I_HsdR"/>
    <property type="match status" value="1"/>
</dbReference>
<keyword evidence="13" id="KW-1185">Reference proteome</keyword>
<comment type="subunit">
    <text evidence="10">The type I restriction/modification system is composed of three polypeptides R, M and S.</text>
</comment>
<dbReference type="AlphaFoldDB" id="A0A6B2M009"/>
<evidence type="ECO:0000313" key="13">
    <source>
        <dbReference type="Proteomes" id="UP000478417"/>
    </source>
</evidence>
<dbReference type="Gene3D" id="3.90.1570.50">
    <property type="match status" value="1"/>
</dbReference>
<dbReference type="Pfam" id="PF11867">
    <property type="entry name" value="T1RH-like_C"/>
    <property type="match status" value="1"/>
</dbReference>
<dbReference type="GO" id="GO:0009035">
    <property type="term" value="F:type I site-specific deoxyribonuclease activity"/>
    <property type="evidence" value="ECO:0007669"/>
    <property type="project" value="UniProtKB-EC"/>
</dbReference>
<dbReference type="NCBIfam" id="TIGR00348">
    <property type="entry name" value="hsdR"/>
    <property type="match status" value="1"/>
</dbReference>
<dbReference type="InterPro" id="IPR055180">
    <property type="entry name" value="HsdR_RecA-like_helicase_dom_2"/>
</dbReference>
<dbReference type="Pfam" id="PF04313">
    <property type="entry name" value="HSDR_N"/>
    <property type="match status" value="1"/>
</dbReference>
<dbReference type="InterPro" id="IPR004473">
    <property type="entry name" value="Restrct_endonuc_typeI_HsdR"/>
</dbReference>
<reference evidence="12 13" key="1">
    <citation type="submission" date="2020-02" db="EMBL/GenBank/DDBJ databases">
        <title>Albibacoteraceae fam. nov., the first described family within the subdivision 4 Verrucomicrobia.</title>
        <authorList>
            <person name="Xi F."/>
        </authorList>
    </citation>
    <scope>NUCLEOTIDE SEQUENCE [LARGE SCALE GENOMIC DNA]</scope>
    <source>
        <strain evidence="12 13">CK1056</strain>
    </source>
</reference>
<evidence type="ECO:0000256" key="6">
    <source>
        <dbReference type="ARBA" id="ARBA00022759"/>
    </source>
</evidence>
<comment type="caution">
    <text evidence="12">The sequence shown here is derived from an EMBL/GenBank/DDBJ whole genome shotgun (WGS) entry which is preliminary data.</text>
</comment>